<reference evidence="2" key="1">
    <citation type="submission" date="2021-06" db="EMBL/GenBank/DDBJ databases">
        <authorList>
            <person name="Kallberg Y."/>
            <person name="Tangrot J."/>
            <person name="Rosling A."/>
        </authorList>
    </citation>
    <scope>NUCLEOTIDE SEQUENCE</scope>
    <source>
        <strain evidence="2">FL966</strain>
    </source>
</reference>
<organism evidence="2 3">
    <name type="scientific">Cetraspora pellucida</name>
    <dbReference type="NCBI Taxonomy" id="1433469"/>
    <lineage>
        <taxon>Eukaryota</taxon>
        <taxon>Fungi</taxon>
        <taxon>Fungi incertae sedis</taxon>
        <taxon>Mucoromycota</taxon>
        <taxon>Glomeromycotina</taxon>
        <taxon>Glomeromycetes</taxon>
        <taxon>Diversisporales</taxon>
        <taxon>Gigasporaceae</taxon>
        <taxon>Cetraspora</taxon>
    </lineage>
</organism>
<feature type="region of interest" description="Disordered" evidence="1">
    <location>
        <begin position="45"/>
        <end position="64"/>
    </location>
</feature>
<dbReference type="EMBL" id="CAJVQA010000445">
    <property type="protein sequence ID" value="CAG8475152.1"/>
    <property type="molecule type" value="Genomic_DNA"/>
</dbReference>
<dbReference type="Proteomes" id="UP000789759">
    <property type="component" value="Unassembled WGS sequence"/>
</dbReference>
<protein>
    <submittedName>
        <fullName evidence="2">6842_t:CDS:1</fullName>
    </submittedName>
</protein>
<keyword evidence="3" id="KW-1185">Reference proteome</keyword>
<accession>A0A9N8W7U0</accession>
<sequence>MPIQWSCHVRITLQELIGSGGLKTSQFDLMKDHYDYKCLRPQTGYGYSRPQTDLPNDGTPDNKKLLSLTKHKVKNSQTREQFDQ</sequence>
<dbReference type="AlphaFoldDB" id="A0A9N8W7U0"/>
<evidence type="ECO:0000313" key="2">
    <source>
        <dbReference type="EMBL" id="CAG8475152.1"/>
    </source>
</evidence>
<proteinExistence type="predicted"/>
<evidence type="ECO:0000256" key="1">
    <source>
        <dbReference type="SAM" id="MobiDB-lite"/>
    </source>
</evidence>
<comment type="caution">
    <text evidence="2">The sequence shown here is derived from an EMBL/GenBank/DDBJ whole genome shotgun (WGS) entry which is preliminary data.</text>
</comment>
<evidence type="ECO:0000313" key="3">
    <source>
        <dbReference type="Proteomes" id="UP000789759"/>
    </source>
</evidence>
<name>A0A9N8W7U0_9GLOM</name>
<gene>
    <name evidence="2" type="ORF">CPELLU_LOCUS1258</name>
</gene>